<keyword evidence="2" id="KW-1185">Reference proteome</keyword>
<dbReference type="Proteomes" id="UP000069205">
    <property type="component" value="Chromosome"/>
</dbReference>
<evidence type="ECO:0000313" key="1">
    <source>
        <dbReference type="EMBL" id="ALA61211.1"/>
    </source>
</evidence>
<name>A0A0K2GJU4_NITMO</name>
<dbReference type="KEGG" id="nmv:NITMOv2_4843"/>
<protein>
    <submittedName>
        <fullName evidence="1">Uncharacterized protein</fullName>
    </submittedName>
</protein>
<reference evidence="1 2" key="1">
    <citation type="journal article" date="2015" name="Proc. Natl. Acad. Sci. U.S.A.">
        <title>Expanded metabolic versatility of ubiquitous nitrite-oxidizing bacteria from the genus Nitrospira.</title>
        <authorList>
            <person name="Koch H."/>
            <person name="Lucker S."/>
            <person name="Albertsen M."/>
            <person name="Kitzinger K."/>
            <person name="Herbold C."/>
            <person name="Spieck E."/>
            <person name="Nielsen P.H."/>
            <person name="Wagner M."/>
            <person name="Daims H."/>
        </authorList>
    </citation>
    <scope>NUCLEOTIDE SEQUENCE [LARGE SCALE GENOMIC DNA]</scope>
    <source>
        <strain evidence="1 2">NSP M-1</strain>
    </source>
</reference>
<dbReference type="PATRIC" id="fig|42253.5.peg.4776"/>
<proteinExistence type="predicted"/>
<organism evidence="1 2">
    <name type="scientific">Nitrospira moscoviensis</name>
    <dbReference type="NCBI Taxonomy" id="42253"/>
    <lineage>
        <taxon>Bacteria</taxon>
        <taxon>Pseudomonadati</taxon>
        <taxon>Nitrospirota</taxon>
        <taxon>Nitrospiria</taxon>
        <taxon>Nitrospirales</taxon>
        <taxon>Nitrospiraceae</taxon>
        <taxon>Nitrospira</taxon>
    </lineage>
</organism>
<dbReference type="EMBL" id="CP011801">
    <property type="protein sequence ID" value="ALA61211.1"/>
    <property type="molecule type" value="Genomic_DNA"/>
</dbReference>
<gene>
    <name evidence="1" type="ORF">NITMOv2_4843</name>
</gene>
<dbReference type="AlphaFoldDB" id="A0A0K2GJU4"/>
<sequence>METERGEENNVYGIDGLKPVEASAVERIERGMTEEVIPEIIRIVEERRTLAAESRLWQLKC</sequence>
<evidence type="ECO:0000313" key="2">
    <source>
        <dbReference type="Proteomes" id="UP000069205"/>
    </source>
</evidence>
<accession>A0A0K2GJU4</accession>